<feature type="transmembrane region" description="Helical" evidence="1">
    <location>
        <begin position="64"/>
        <end position="85"/>
    </location>
</feature>
<dbReference type="AlphaFoldDB" id="A0A1F6BEP0"/>
<feature type="domain" description="CAAX prenyl protease 2/Lysostaphin resistance protein A-like" evidence="2">
    <location>
        <begin position="103"/>
        <end position="202"/>
    </location>
</feature>
<protein>
    <recommendedName>
        <fullName evidence="2">CAAX prenyl protease 2/Lysostaphin resistance protein A-like domain-containing protein</fullName>
    </recommendedName>
</protein>
<dbReference type="STRING" id="1798401.A2363_02080"/>
<reference evidence="3 4" key="1">
    <citation type="journal article" date="2016" name="Nat. Commun.">
        <title>Thousands of microbial genomes shed light on interconnected biogeochemical processes in an aquifer system.</title>
        <authorList>
            <person name="Anantharaman K."/>
            <person name="Brown C.T."/>
            <person name="Hug L.A."/>
            <person name="Sharon I."/>
            <person name="Castelle C.J."/>
            <person name="Probst A.J."/>
            <person name="Thomas B.C."/>
            <person name="Singh A."/>
            <person name="Wilkins M.J."/>
            <person name="Karaoz U."/>
            <person name="Brodie E.L."/>
            <person name="Williams K.H."/>
            <person name="Hubbard S.S."/>
            <person name="Banfield J.F."/>
        </authorList>
    </citation>
    <scope>NUCLEOTIDE SEQUENCE [LARGE SCALE GENOMIC DNA]</scope>
</reference>
<feature type="transmembrane region" description="Helical" evidence="1">
    <location>
        <begin position="40"/>
        <end position="57"/>
    </location>
</feature>
<keyword evidence="1" id="KW-0472">Membrane</keyword>
<organism evidence="3 4">
    <name type="scientific">Candidatus Gottesmanbacteria bacterium RIFOXYB1_FULL_47_11</name>
    <dbReference type="NCBI Taxonomy" id="1798401"/>
    <lineage>
        <taxon>Bacteria</taxon>
        <taxon>Candidatus Gottesmaniibacteriota</taxon>
    </lineage>
</organism>
<keyword evidence="1" id="KW-1133">Transmembrane helix</keyword>
<comment type="caution">
    <text evidence="3">The sequence shown here is derived from an EMBL/GenBank/DDBJ whole genome shotgun (WGS) entry which is preliminary data.</text>
</comment>
<dbReference type="Proteomes" id="UP000176186">
    <property type="component" value="Unassembled WGS sequence"/>
</dbReference>
<evidence type="ECO:0000256" key="1">
    <source>
        <dbReference type="SAM" id="Phobius"/>
    </source>
</evidence>
<feature type="transmembrane region" description="Helical" evidence="1">
    <location>
        <begin position="166"/>
        <end position="185"/>
    </location>
</feature>
<evidence type="ECO:0000313" key="3">
    <source>
        <dbReference type="EMBL" id="OGG34987.1"/>
    </source>
</evidence>
<feature type="transmembrane region" description="Helical" evidence="1">
    <location>
        <begin position="91"/>
        <end position="116"/>
    </location>
</feature>
<sequence length="208" mass="23785">MQKQSLGSMVCVFLVIMIVWAGYRYFFILPEWADEFIVKPLIYLLPLLIVKNSFAGLGITKNKFWFYVLLGLGLGILFLIESILVKFFKYGAIQMLTVSPSGLLFNLCIALATGFTEETVFRGYFFQRFMGVFTNEMLANIISSFMFTIIHLPLAIFSLHYSGKDLFMYCVQIYALGTIFAFVFARVKSIIPTSIAHAIWNFSNVFIK</sequence>
<evidence type="ECO:0000313" key="4">
    <source>
        <dbReference type="Proteomes" id="UP000176186"/>
    </source>
</evidence>
<dbReference type="GO" id="GO:0004175">
    <property type="term" value="F:endopeptidase activity"/>
    <property type="evidence" value="ECO:0007669"/>
    <property type="project" value="UniProtKB-ARBA"/>
</dbReference>
<feature type="transmembrane region" description="Helical" evidence="1">
    <location>
        <begin position="7"/>
        <end position="28"/>
    </location>
</feature>
<dbReference type="Pfam" id="PF02517">
    <property type="entry name" value="Rce1-like"/>
    <property type="match status" value="1"/>
</dbReference>
<gene>
    <name evidence="3" type="ORF">A2363_02080</name>
</gene>
<dbReference type="EMBL" id="MFKE01000019">
    <property type="protein sequence ID" value="OGG34987.1"/>
    <property type="molecule type" value="Genomic_DNA"/>
</dbReference>
<name>A0A1F6BEP0_9BACT</name>
<proteinExistence type="predicted"/>
<feature type="transmembrane region" description="Helical" evidence="1">
    <location>
        <begin position="137"/>
        <end position="160"/>
    </location>
</feature>
<evidence type="ECO:0000259" key="2">
    <source>
        <dbReference type="Pfam" id="PF02517"/>
    </source>
</evidence>
<keyword evidence="1" id="KW-0812">Transmembrane</keyword>
<dbReference type="GO" id="GO:0080120">
    <property type="term" value="P:CAAX-box protein maturation"/>
    <property type="evidence" value="ECO:0007669"/>
    <property type="project" value="UniProtKB-ARBA"/>
</dbReference>
<dbReference type="InterPro" id="IPR003675">
    <property type="entry name" value="Rce1/LyrA-like_dom"/>
</dbReference>
<accession>A0A1F6BEP0</accession>